<gene>
    <name evidence="2" type="ORF">SS50377_11052</name>
</gene>
<dbReference type="EMBL" id="KI545978">
    <property type="protein sequence ID" value="EST48734.1"/>
    <property type="molecule type" value="Genomic_DNA"/>
</dbReference>
<feature type="non-terminal residue" evidence="2">
    <location>
        <position position="164"/>
    </location>
</feature>
<proteinExistence type="predicted"/>
<accession>V6M5W2</accession>
<reference evidence="2" key="1">
    <citation type="journal article" date="2014" name="PLoS Genet.">
        <title>The Genome of Spironucleus salmonicida Highlights a Fish Pathogen Adapted to Fluctuating Environments.</title>
        <authorList>
            <person name="Xu F."/>
            <person name="Jerlstrom-Hultqvist J."/>
            <person name="Einarsson E."/>
            <person name="Astvaldsson A."/>
            <person name="Svard S.G."/>
            <person name="Andersson J.O."/>
        </authorList>
    </citation>
    <scope>NUCLEOTIDE SEQUENCE</scope>
</reference>
<protein>
    <submittedName>
        <fullName evidence="2">Uncharacterized protein</fullName>
    </submittedName>
</protein>
<name>V6M5W2_9EUKA</name>
<dbReference type="AlphaFoldDB" id="V6M5W2"/>
<organism evidence="2">
    <name type="scientific">Spironucleus salmonicida</name>
    <dbReference type="NCBI Taxonomy" id="348837"/>
    <lineage>
        <taxon>Eukaryota</taxon>
        <taxon>Metamonada</taxon>
        <taxon>Diplomonadida</taxon>
        <taxon>Hexamitidae</taxon>
        <taxon>Hexamitinae</taxon>
        <taxon>Spironucleus</taxon>
    </lineage>
</organism>
<evidence type="ECO:0000313" key="2">
    <source>
        <dbReference type="EMBL" id="EST48734.1"/>
    </source>
</evidence>
<sequence>MQAHCLRATHSGRRLGPSLVGERTPSDPNSEQTGRAHGTWPQRDAALRCGLRTARKPHSERHDILRAGGPSRKCAEPHRHRRRARRRDRPARARLHSRVACVCSRTRWSTRRASSSVRACWTPRCRARCTPRWRTSCTATSTGYAPCCASSSAPRARLRDGSEV</sequence>
<feature type="compositionally biased region" description="Basic residues" evidence="1">
    <location>
        <begin position="78"/>
        <end position="91"/>
    </location>
</feature>
<evidence type="ECO:0000256" key="1">
    <source>
        <dbReference type="SAM" id="MobiDB-lite"/>
    </source>
</evidence>
<feature type="region of interest" description="Disordered" evidence="1">
    <location>
        <begin position="1"/>
        <end position="91"/>
    </location>
</feature>